<organism evidence="2 3">
    <name type="scientific">Tanacetum coccineum</name>
    <dbReference type="NCBI Taxonomy" id="301880"/>
    <lineage>
        <taxon>Eukaryota</taxon>
        <taxon>Viridiplantae</taxon>
        <taxon>Streptophyta</taxon>
        <taxon>Embryophyta</taxon>
        <taxon>Tracheophyta</taxon>
        <taxon>Spermatophyta</taxon>
        <taxon>Magnoliopsida</taxon>
        <taxon>eudicotyledons</taxon>
        <taxon>Gunneridae</taxon>
        <taxon>Pentapetalae</taxon>
        <taxon>asterids</taxon>
        <taxon>campanulids</taxon>
        <taxon>Asterales</taxon>
        <taxon>Asteraceae</taxon>
        <taxon>Asteroideae</taxon>
        <taxon>Anthemideae</taxon>
        <taxon>Anthemidinae</taxon>
        <taxon>Tanacetum</taxon>
    </lineage>
</organism>
<proteinExistence type="predicted"/>
<dbReference type="EMBL" id="BQNB010015472">
    <property type="protein sequence ID" value="GJT40435.1"/>
    <property type="molecule type" value="Genomic_DNA"/>
</dbReference>
<gene>
    <name evidence="2" type="ORF">Tco_0940300</name>
</gene>
<keyword evidence="3" id="KW-1185">Reference proteome</keyword>
<reference evidence="2" key="1">
    <citation type="journal article" date="2022" name="Int. J. Mol. Sci.">
        <title>Draft Genome of Tanacetum Coccineum: Genomic Comparison of Closely Related Tanacetum-Family Plants.</title>
        <authorList>
            <person name="Yamashiro T."/>
            <person name="Shiraishi A."/>
            <person name="Nakayama K."/>
            <person name="Satake H."/>
        </authorList>
    </citation>
    <scope>NUCLEOTIDE SEQUENCE</scope>
</reference>
<evidence type="ECO:0000313" key="3">
    <source>
        <dbReference type="Proteomes" id="UP001151760"/>
    </source>
</evidence>
<feature type="region of interest" description="Disordered" evidence="1">
    <location>
        <begin position="1"/>
        <end position="36"/>
    </location>
</feature>
<feature type="compositionally biased region" description="Basic and acidic residues" evidence="1">
    <location>
        <begin position="390"/>
        <end position="403"/>
    </location>
</feature>
<evidence type="ECO:0008006" key="4">
    <source>
        <dbReference type="Google" id="ProtNLM"/>
    </source>
</evidence>
<evidence type="ECO:0000313" key="2">
    <source>
        <dbReference type="EMBL" id="GJT40435.1"/>
    </source>
</evidence>
<comment type="caution">
    <text evidence="2">The sequence shown here is derived from an EMBL/GenBank/DDBJ whole genome shotgun (WGS) entry which is preliminary data.</text>
</comment>
<feature type="region of interest" description="Disordered" evidence="1">
    <location>
        <begin position="90"/>
        <end position="146"/>
    </location>
</feature>
<feature type="region of interest" description="Disordered" evidence="1">
    <location>
        <begin position="390"/>
        <end position="412"/>
    </location>
</feature>
<protein>
    <recommendedName>
        <fullName evidence="4">Reverse transcriptase domain-containing protein</fullName>
    </recommendedName>
</protein>
<sequence length="493" mass="55136">MSDSKDSTVTYTAASSPFEGLSNIGSPGVDGPPMMPEDPYAYVVAAFQAPPSLDYVPGLEEPEQAPLLPEFVPEPVYPKFMPLEDEVFPLEDPEEDPADYPANGRDNDDNDDETSDDDTDDDDDVEEDEEEEKEEHPASADSVPPPVHRVTARMSIQEQPPTPFWYEAEIARLLAIPSPPHYTLPYWSSPHTKIPLPLLPVSSQLLEGVSEVTLPPQKRLYIAIGLRYDVGESLSAPTTRPTRGFKVDNVLLPTLDDEIRRDPERDVVYGITNTWDEMLVGMTRAPSTDETELGRREAILSREAWGRSMDASDTARSEVRALRTTVLAQQTEITALRAADRAPQAQLMETLRLMEYMQNTIESTAGMQGPLMLFRPTKVITGVADALAARDAKRSQNGKDSHDSGTGVRRQAPPAREYTYPDFMKCKPLYFKGTEGVIELTQWFERMETVFRISNYFVENQIKFATCTLLRSALTWWNSHVKTIGHDVAHAIT</sequence>
<evidence type="ECO:0000256" key="1">
    <source>
        <dbReference type="SAM" id="MobiDB-lite"/>
    </source>
</evidence>
<feature type="compositionally biased region" description="Acidic residues" evidence="1">
    <location>
        <begin position="108"/>
        <end position="133"/>
    </location>
</feature>
<reference evidence="2" key="2">
    <citation type="submission" date="2022-01" db="EMBL/GenBank/DDBJ databases">
        <authorList>
            <person name="Yamashiro T."/>
            <person name="Shiraishi A."/>
            <person name="Satake H."/>
            <person name="Nakayama K."/>
        </authorList>
    </citation>
    <scope>NUCLEOTIDE SEQUENCE</scope>
</reference>
<dbReference type="Proteomes" id="UP001151760">
    <property type="component" value="Unassembled WGS sequence"/>
</dbReference>
<accession>A0ABQ5DN81</accession>
<name>A0ABQ5DN81_9ASTR</name>